<gene>
    <name evidence="3" type="ORF">EAG_01183</name>
</gene>
<evidence type="ECO:0000256" key="2">
    <source>
        <dbReference type="SAM" id="SignalP"/>
    </source>
</evidence>
<dbReference type="Pfam" id="PF15868">
    <property type="entry name" value="MBF2"/>
    <property type="match status" value="1"/>
</dbReference>
<dbReference type="InParanoid" id="E2APG1"/>
<feature type="region of interest" description="Disordered" evidence="1">
    <location>
        <begin position="359"/>
        <end position="381"/>
    </location>
</feature>
<sequence length="381" mass="40321">MRILLFTILCLSAIACITATNFLQGQRQKGDHVVTNRTIRIPVGRRRARIATIGISTHSSDQIINFVNITSIQDKEVTYVVSKGGIGLPFIVIKAIGQQKEGLNLYVEGFAKLIQSDESSSSSDESSSSSSDDSSSSSPDNSSSSSSDSSSSSSPDSSSSSSPDSSSSSSSDDSSSSSPDNSSSSSSDSSSSSSPDSSSSSSSDDSSSSSDNSSSSSSDNSNSSTSDENSNATNENSSTPSSASSNTSNSGSNNTPNNASSNYPPQVASAISTELKNYKSHEFRDTRRAIFQHHSHDERHVGTHVISKRTVTNPRLPFGDNNTGDNTKMLDIIALRAHRMDAKVRSLEMQKYPLKELKNRKRDGMGAKGRKAETSLLDLLS</sequence>
<dbReference type="AlphaFoldDB" id="E2APG1"/>
<dbReference type="Proteomes" id="UP000000311">
    <property type="component" value="Unassembled WGS sequence"/>
</dbReference>
<evidence type="ECO:0000313" key="3">
    <source>
        <dbReference type="EMBL" id="EFN64678.1"/>
    </source>
</evidence>
<accession>E2APG1</accession>
<dbReference type="OMA" id="PPIETTW"/>
<proteinExistence type="predicted"/>
<evidence type="ECO:0000313" key="4">
    <source>
        <dbReference type="Proteomes" id="UP000000311"/>
    </source>
</evidence>
<feature type="signal peptide" evidence="2">
    <location>
        <begin position="1"/>
        <end position="19"/>
    </location>
</feature>
<feature type="compositionally biased region" description="Low complexity" evidence="1">
    <location>
        <begin position="117"/>
        <end position="262"/>
    </location>
</feature>
<feature type="compositionally biased region" description="Basic and acidic residues" evidence="1">
    <location>
        <begin position="359"/>
        <end position="373"/>
    </location>
</feature>
<dbReference type="PROSITE" id="PS51257">
    <property type="entry name" value="PROKAR_LIPOPROTEIN"/>
    <property type="match status" value="1"/>
</dbReference>
<organism evidence="4">
    <name type="scientific">Camponotus floridanus</name>
    <name type="common">Florida carpenter ant</name>
    <dbReference type="NCBI Taxonomy" id="104421"/>
    <lineage>
        <taxon>Eukaryota</taxon>
        <taxon>Metazoa</taxon>
        <taxon>Ecdysozoa</taxon>
        <taxon>Arthropoda</taxon>
        <taxon>Hexapoda</taxon>
        <taxon>Insecta</taxon>
        <taxon>Pterygota</taxon>
        <taxon>Neoptera</taxon>
        <taxon>Endopterygota</taxon>
        <taxon>Hymenoptera</taxon>
        <taxon>Apocrita</taxon>
        <taxon>Aculeata</taxon>
        <taxon>Formicoidea</taxon>
        <taxon>Formicidae</taxon>
        <taxon>Formicinae</taxon>
        <taxon>Camponotus</taxon>
    </lineage>
</organism>
<keyword evidence="2" id="KW-0732">Signal</keyword>
<name>E2APG1_CAMFO</name>
<feature type="region of interest" description="Disordered" evidence="1">
    <location>
        <begin position="117"/>
        <end position="265"/>
    </location>
</feature>
<evidence type="ECO:0000256" key="1">
    <source>
        <dbReference type="SAM" id="MobiDB-lite"/>
    </source>
</evidence>
<protein>
    <submittedName>
        <fullName evidence="3">Uncharacterized protein</fullName>
    </submittedName>
</protein>
<dbReference type="EMBL" id="GL441540">
    <property type="protein sequence ID" value="EFN64678.1"/>
    <property type="molecule type" value="Genomic_DNA"/>
</dbReference>
<dbReference type="OrthoDB" id="7617138at2759"/>
<dbReference type="InterPro" id="IPR031734">
    <property type="entry name" value="MBF2"/>
</dbReference>
<dbReference type="STRING" id="104421.E2APG1"/>
<feature type="chain" id="PRO_5003157441" evidence="2">
    <location>
        <begin position="20"/>
        <end position="381"/>
    </location>
</feature>
<reference evidence="3 4" key="1">
    <citation type="journal article" date="2010" name="Science">
        <title>Genomic comparison of the ants Camponotus floridanus and Harpegnathos saltator.</title>
        <authorList>
            <person name="Bonasio R."/>
            <person name="Zhang G."/>
            <person name="Ye C."/>
            <person name="Mutti N.S."/>
            <person name="Fang X."/>
            <person name="Qin N."/>
            <person name="Donahue G."/>
            <person name="Yang P."/>
            <person name="Li Q."/>
            <person name="Li C."/>
            <person name="Zhang P."/>
            <person name="Huang Z."/>
            <person name="Berger S.L."/>
            <person name="Reinberg D."/>
            <person name="Wang J."/>
            <person name="Liebig J."/>
        </authorList>
    </citation>
    <scope>NUCLEOTIDE SEQUENCE [LARGE SCALE GENOMIC DNA]</scope>
    <source>
        <strain evidence="4">C129</strain>
    </source>
</reference>
<keyword evidence="4" id="KW-1185">Reference proteome</keyword>